<protein>
    <submittedName>
        <fullName evidence="2">Uncharacterized protein</fullName>
    </submittedName>
</protein>
<gene>
    <name evidence="2" type="ORF">STRAU_0699</name>
</gene>
<feature type="region of interest" description="Disordered" evidence="1">
    <location>
        <begin position="198"/>
        <end position="252"/>
    </location>
</feature>
<dbReference type="Proteomes" id="UP000014629">
    <property type="component" value="Unassembled WGS sequence"/>
</dbReference>
<comment type="caution">
    <text evidence="2">The sequence shown here is derived from an EMBL/GenBank/DDBJ whole genome shotgun (WGS) entry which is preliminary data.</text>
</comment>
<evidence type="ECO:0000256" key="1">
    <source>
        <dbReference type="SAM" id="MobiDB-lite"/>
    </source>
</evidence>
<proteinExistence type="predicted"/>
<evidence type="ECO:0000313" key="2">
    <source>
        <dbReference type="EMBL" id="EPH46220.1"/>
    </source>
</evidence>
<feature type="compositionally biased region" description="Polar residues" evidence="1">
    <location>
        <begin position="221"/>
        <end position="239"/>
    </location>
</feature>
<dbReference type="GO" id="GO:0007165">
    <property type="term" value="P:signal transduction"/>
    <property type="evidence" value="ECO:0007669"/>
    <property type="project" value="InterPro"/>
</dbReference>
<dbReference type="RefSeq" id="WP_016638831.1">
    <property type="nucleotide sequence ID" value="NZ_AOPZ01000024.1"/>
</dbReference>
<dbReference type="OrthoDB" id="3654490at2"/>
<sequence>MHEIFVNYRTEGGKELAYRCEEALTDRFGPDSVFLAGSAIELGNDFTQELPRAVRRSRVLLVLIDEQWLDAPDPRRPGRRALTNPQDWVRREIEEAFDSGVLVVPLLAGRRLEQLAPHRLPKSIAQLAVCQYARIQSRTFATDLAGLADRLVQQVPGLAVMDRQGAERDAASEALPAVHNDHQSGGIGHVGGSVGTFVGESHSPLHSGSGDMVTHHHENGDGTTHFTGDNRGSSVSHQFGQRLRRTRKEDDR</sequence>
<accession>S4A639</accession>
<name>S4A639_9ACTN</name>
<organism evidence="2 3">
    <name type="scientific">Streptomyces aurantiacus JA 4570</name>
    <dbReference type="NCBI Taxonomy" id="1286094"/>
    <lineage>
        <taxon>Bacteria</taxon>
        <taxon>Bacillati</taxon>
        <taxon>Actinomycetota</taxon>
        <taxon>Actinomycetes</taxon>
        <taxon>Kitasatosporales</taxon>
        <taxon>Streptomycetaceae</taxon>
        <taxon>Streptomyces</taxon>
        <taxon>Streptomyces aurantiacus group</taxon>
    </lineage>
</organism>
<dbReference type="AlphaFoldDB" id="S4A639"/>
<dbReference type="EMBL" id="AOPZ01000024">
    <property type="protein sequence ID" value="EPH46220.1"/>
    <property type="molecule type" value="Genomic_DNA"/>
</dbReference>
<dbReference type="Gene3D" id="3.40.50.10140">
    <property type="entry name" value="Toll/interleukin-1 receptor homology (TIR) domain"/>
    <property type="match status" value="1"/>
</dbReference>
<keyword evidence="3" id="KW-1185">Reference proteome</keyword>
<evidence type="ECO:0000313" key="3">
    <source>
        <dbReference type="Proteomes" id="UP000014629"/>
    </source>
</evidence>
<dbReference type="PATRIC" id="fig|1286094.4.peg.682"/>
<dbReference type="InterPro" id="IPR035897">
    <property type="entry name" value="Toll_tir_struct_dom_sf"/>
</dbReference>
<reference evidence="2 3" key="1">
    <citation type="submission" date="2013-02" db="EMBL/GenBank/DDBJ databases">
        <title>Draft Genome Sequence of Streptomyces aurantiacus, Which Produces Setomimycin.</title>
        <authorList>
            <person name="Gruening B.A."/>
            <person name="Praeg A."/>
            <person name="Erxleben A."/>
            <person name="Guenther S."/>
            <person name="Mueller M."/>
        </authorList>
    </citation>
    <scope>NUCLEOTIDE SEQUENCE [LARGE SCALE GENOMIC DNA]</scope>
    <source>
        <strain evidence="2 3">JA 4570</strain>
    </source>
</reference>